<dbReference type="InterPro" id="IPR048381">
    <property type="entry name" value="GDH_C"/>
</dbReference>
<feature type="domain" description="NAD-glutamate dehydrogenase catalytic" evidence="2">
    <location>
        <begin position="719"/>
        <end position="1211"/>
    </location>
</feature>
<keyword evidence="8" id="KW-1185">Reference proteome</keyword>
<feature type="domain" description="NAD-glutamate dehydrogenase N-terminal ACT1" evidence="4">
    <location>
        <begin position="29"/>
        <end position="170"/>
    </location>
</feature>
<dbReference type="Pfam" id="PF21075">
    <property type="entry name" value="GDH_ACT1"/>
    <property type="match status" value="1"/>
</dbReference>
<dbReference type="InterPro" id="IPR024727">
    <property type="entry name" value="NAD_Glu_DH_N_ACT1"/>
</dbReference>
<keyword evidence="1 7" id="KW-0560">Oxidoreductase</keyword>
<dbReference type="Pfam" id="PF21077">
    <property type="entry name" value="GDH_ACT3"/>
    <property type="match status" value="1"/>
</dbReference>
<dbReference type="PANTHER" id="PTHR43403:SF1">
    <property type="entry name" value="NAD-SPECIFIC GLUTAMATE DEHYDROGENASE"/>
    <property type="match status" value="1"/>
</dbReference>
<dbReference type="InterPro" id="IPR049058">
    <property type="entry name" value="NAD_Glu_DH_HM2"/>
</dbReference>
<name>A0A380MYN9_9GAMM</name>
<gene>
    <name evidence="7" type="primary">gdhB</name>
    <name evidence="7" type="ORF">NCTC13337_02562</name>
</gene>
<dbReference type="RefSeq" id="WP_072577110.1">
    <property type="nucleotide sequence ID" value="NZ_LWHB01000132.1"/>
</dbReference>
<dbReference type="SUPFAM" id="SSF51735">
    <property type="entry name" value="NAD(P)-binding Rossmann-fold domains"/>
    <property type="match status" value="1"/>
</dbReference>
<dbReference type="GO" id="GO:0004069">
    <property type="term" value="F:L-aspartate:2-oxoglutarate aminotransferase activity"/>
    <property type="evidence" value="ECO:0007669"/>
    <property type="project" value="InterPro"/>
</dbReference>
<dbReference type="InterPro" id="IPR028971">
    <property type="entry name" value="NAD-GDH_cat"/>
</dbReference>
<evidence type="ECO:0000259" key="2">
    <source>
        <dbReference type="Pfam" id="PF05088"/>
    </source>
</evidence>
<dbReference type="EC" id="1.4.1.2" evidence="7"/>
<dbReference type="Pfam" id="PF21076">
    <property type="entry name" value="GDH_ACT2"/>
    <property type="match status" value="1"/>
</dbReference>
<dbReference type="InterPro" id="IPR049056">
    <property type="entry name" value="NAD_Glu_DH_HM3"/>
</dbReference>
<accession>A0A380MYN9</accession>
<feature type="domain" description="NAD-glutamate dehydrogenase ACT3" evidence="6">
    <location>
        <begin position="546"/>
        <end position="622"/>
    </location>
</feature>
<dbReference type="Pfam" id="PF21073">
    <property type="entry name" value="GDH_HM1"/>
    <property type="match status" value="1"/>
</dbReference>
<sequence length="1584" mass="178549">MTLTDDRLQAVLKKLPSLETQTHDRLAAFAPLYFSHLAQDDAATLSDTALAGMLLTHFSLLARYSGKAPVIRVFNPDVESDGYGSDHTVIEIVVRNRPFLVDTLVMALDAAEVVMHRLLHTIVHLSRDNDGNIVAIDKVSESSDTHVSIMYCEIDRLENQAALEGIAEKLREKISLLDVVVGDWGAMADKLNVICQSLTDQELSYSEYALEEVRAFLEWMADGHFTFLGFREYRIQENAEGQREWHRVGGSGLGVLREKGQDKISASFANLPTDLQTRMMQPEVLRFSKADQVSPVHRPVYMDMLGIQKIDEKGLVVGEYRFLGLLTASAYQLTPDQIPLLRDKVSAVLARAALPTQGHADKKMRHILNQMPRDDLFQADVDTLYPMALGILQLQDRKRLRLFARTDSYRRFVSCLVYVPRDKFSTEMRVKMQKILMKAFGGKALEFNTRFSDAHHARIHVHIRTEPSSIQFPDLAEVEAQLTAAMREWKDDFATELSRAKGEVEANRLQRKYQQAYPAAYREMTSPAVAVVDTQRLEALSESQPLGLHLFQSSGERKDRLHLKLYGRQEAPTLTYILPKLEHFGVLVSAAHPFKIQPNANDALWMQQYDLALRDVQSIDMAVVRAQFENAFLRVCSGEIESDRLNELVLTSQLNADEVVILRALARYMIQARAPFSADYIHQTLVKNAKIAVALIQLFHARLNPKSLETEAEKYQTLIEDYLQEVASLDEDRILHWYLTLINAILRTNFYQRNEDGSRKNRLSFKFNSQAIPELPKPRPMVEIFVYSPKVEAVHLRGGKVARGGLRWSDRMEDFRTEVLGLVKAQMVKNAVIVPVGSKGGFVVKTPTASREAMMAEGIECYKTFIRGLLDITDNLVEGKVVPPKDTVRHDGDDPYLVVAADKGTASFSDIANAEAKAYGFWLGDAFASGGSVGYDHKGMGITARGAWESVKRHFRHLGKDIQKEDFTVIGIGDMSGDVFGNGMLLSKHIRLQAAFNHLHIFIDPSPDAESSYQERKRLFELPRSNWADYQSSLISKGGGVFSRADKSIVITPEMKAAFGIEAERLTPNELIQQLLKAPVELLWNGGIGTYIKHSEETHSEVGDRANDALRVNGNEVQAKVIGEGGNLGVTQRGRIEYAQNGGRIYTDAIDNSGGVNCSDHEVNIKILLNAVVEKGDMTEKQRNTLLAEMTDEVAKLVLRQNYLQPQAIETAAANPALISEHARIIRQLEREGRLDRAIEYLPDEETLRERRKNGQGLTNPELAVLLAYSKMWLYDQLLASQLPDNPYFSAELERYFPSMLSEKYTQQMREHRLHREIIATYLTNSLINRMGAAFVFRVAEDSGADICDIASAYAIAREVFDARDYWQMIAQLDNQVPAQAQITLGQTLRQLISKATYWFLRQLPKPIEVDTAIERFKSRVTTLCQQHPAIQTIDQTLIDNWQAQGIPADIAQAFATLTNAYAALDIALLTEKSDMDIQLVADQYVQLRELLKGEWFIEQMETLPAESYWERRAVNALQTTYHTTLSALTEKILSQQVSIAQWQKTHQDNLAHLYQSIEELDKENISLASLSVLLGEIAVLDAQ</sequence>
<dbReference type="OrthoDB" id="9758052at2"/>
<dbReference type="SUPFAM" id="SSF53223">
    <property type="entry name" value="Aminoacid dehydrogenase-like, N-terminal domain"/>
    <property type="match status" value="1"/>
</dbReference>
<dbReference type="PANTHER" id="PTHR43403">
    <property type="entry name" value="NAD-SPECIFIC GLUTAMATE DEHYDROGENASE"/>
    <property type="match status" value="1"/>
</dbReference>
<protein>
    <submittedName>
        <fullName evidence="7">NAD-specific glutamate dehydrogenase</fullName>
        <ecNumber evidence="7">1.4.1.2</ecNumber>
    </submittedName>
</protein>
<feature type="domain" description="NAD-glutamate dehydrogenase ACT2" evidence="5">
    <location>
        <begin position="401"/>
        <end position="490"/>
    </location>
</feature>
<evidence type="ECO:0000259" key="6">
    <source>
        <dbReference type="Pfam" id="PF21077"/>
    </source>
</evidence>
<dbReference type="GO" id="GO:0004352">
    <property type="term" value="F:glutamate dehydrogenase (NAD+) activity"/>
    <property type="evidence" value="ECO:0007669"/>
    <property type="project" value="UniProtKB-EC"/>
</dbReference>
<dbReference type="PIRSF" id="PIRSF036761">
    <property type="entry name" value="GDH_Mll4104"/>
    <property type="match status" value="1"/>
</dbReference>
<evidence type="ECO:0000256" key="1">
    <source>
        <dbReference type="ARBA" id="ARBA00023002"/>
    </source>
</evidence>
<evidence type="ECO:0000313" key="7">
    <source>
        <dbReference type="EMBL" id="SUO97680.1"/>
    </source>
</evidence>
<dbReference type="InterPro" id="IPR007780">
    <property type="entry name" value="NAD_Glu_DH_bac"/>
</dbReference>
<dbReference type="Pfam" id="PF21078">
    <property type="entry name" value="GDH_HM3"/>
    <property type="match status" value="1"/>
</dbReference>
<dbReference type="Pfam" id="PF21079">
    <property type="entry name" value="GDH_HM2"/>
    <property type="match status" value="1"/>
</dbReference>
<organism evidence="7 8">
    <name type="scientific">Suttonella ornithocola</name>
    <dbReference type="NCBI Taxonomy" id="279832"/>
    <lineage>
        <taxon>Bacteria</taxon>
        <taxon>Pseudomonadati</taxon>
        <taxon>Pseudomonadota</taxon>
        <taxon>Gammaproteobacteria</taxon>
        <taxon>Cardiobacteriales</taxon>
        <taxon>Cardiobacteriaceae</taxon>
        <taxon>Suttonella</taxon>
    </lineage>
</organism>
<evidence type="ECO:0000259" key="5">
    <source>
        <dbReference type="Pfam" id="PF21076"/>
    </source>
</evidence>
<dbReference type="Pfam" id="PF21074">
    <property type="entry name" value="GDH_C"/>
    <property type="match status" value="1"/>
</dbReference>
<evidence type="ECO:0000259" key="3">
    <source>
        <dbReference type="Pfam" id="PF21074"/>
    </source>
</evidence>
<dbReference type="Gene3D" id="3.40.50.720">
    <property type="entry name" value="NAD(P)-binding Rossmann-like Domain"/>
    <property type="match status" value="1"/>
</dbReference>
<dbReference type="Pfam" id="PF05088">
    <property type="entry name" value="Bac_GDH_CD"/>
    <property type="match status" value="1"/>
</dbReference>
<feature type="domain" description="NAD-specific glutamate dehydrogenase C-terminal" evidence="3">
    <location>
        <begin position="1255"/>
        <end position="1578"/>
    </location>
</feature>
<dbReference type="InterPro" id="IPR049059">
    <property type="entry name" value="NAD_Glu_DH_HM1"/>
</dbReference>
<dbReference type="InterPro" id="IPR036291">
    <property type="entry name" value="NAD(P)-bd_dom_sf"/>
</dbReference>
<dbReference type="InterPro" id="IPR049062">
    <property type="entry name" value="NAD_Glu_DH_ACT2"/>
</dbReference>
<dbReference type="EMBL" id="UHIC01000001">
    <property type="protein sequence ID" value="SUO97680.1"/>
    <property type="molecule type" value="Genomic_DNA"/>
</dbReference>
<dbReference type="Proteomes" id="UP000254601">
    <property type="component" value="Unassembled WGS sequence"/>
</dbReference>
<dbReference type="InterPro" id="IPR049064">
    <property type="entry name" value="NAD_Glu_DH_ACT3"/>
</dbReference>
<reference evidence="7 8" key="1">
    <citation type="submission" date="2018-06" db="EMBL/GenBank/DDBJ databases">
        <authorList>
            <consortium name="Pathogen Informatics"/>
            <person name="Doyle S."/>
        </authorList>
    </citation>
    <scope>NUCLEOTIDE SEQUENCE [LARGE SCALE GENOMIC DNA]</scope>
    <source>
        <strain evidence="7 8">NCTC13337</strain>
    </source>
</reference>
<evidence type="ECO:0000313" key="8">
    <source>
        <dbReference type="Proteomes" id="UP000254601"/>
    </source>
</evidence>
<evidence type="ECO:0000259" key="4">
    <source>
        <dbReference type="Pfam" id="PF21075"/>
    </source>
</evidence>
<dbReference type="InterPro" id="IPR046346">
    <property type="entry name" value="Aminoacid_DH-like_N_sf"/>
</dbReference>
<proteinExistence type="predicted"/>
<dbReference type="GO" id="GO:0006538">
    <property type="term" value="P:L-glutamate catabolic process"/>
    <property type="evidence" value="ECO:0007669"/>
    <property type="project" value="InterPro"/>
</dbReference>